<evidence type="ECO:0000313" key="3">
    <source>
        <dbReference type="Proteomes" id="UP000813672"/>
    </source>
</evidence>
<accession>A0A9Q3WPU0</accession>
<comment type="caution">
    <text evidence="2">The sequence shown here is derived from an EMBL/GenBank/DDBJ whole genome shotgun (WGS) entry which is preliminary data.</text>
</comment>
<dbReference type="InterPro" id="IPR010499">
    <property type="entry name" value="AraC_E-bd"/>
</dbReference>
<gene>
    <name evidence="2" type="ORF">KBY27_17970</name>
</gene>
<dbReference type="Pfam" id="PF06445">
    <property type="entry name" value="GyrI-like"/>
    <property type="match status" value="1"/>
</dbReference>
<evidence type="ECO:0000313" key="2">
    <source>
        <dbReference type="EMBL" id="MCE8539347.1"/>
    </source>
</evidence>
<dbReference type="Proteomes" id="UP000813672">
    <property type="component" value="Unassembled WGS sequence"/>
</dbReference>
<dbReference type="RefSeq" id="WP_234221332.1">
    <property type="nucleotide sequence ID" value="NZ_JAGQAF010000012.1"/>
</dbReference>
<dbReference type="InterPro" id="IPR011256">
    <property type="entry name" value="Reg_factor_effector_dom_sf"/>
</dbReference>
<protein>
    <submittedName>
        <fullName evidence="2">GyrI-like domain-containing protein</fullName>
    </submittedName>
</protein>
<dbReference type="SUPFAM" id="SSF55136">
    <property type="entry name" value="Probable bacterial effector-binding domain"/>
    <property type="match status" value="1"/>
</dbReference>
<feature type="domain" description="AraC effector-binding" evidence="1">
    <location>
        <begin position="6"/>
        <end position="158"/>
    </location>
</feature>
<dbReference type="InterPro" id="IPR029442">
    <property type="entry name" value="GyrI-like"/>
</dbReference>
<dbReference type="SMART" id="SM00871">
    <property type="entry name" value="AraC_E_bind"/>
    <property type="match status" value="1"/>
</dbReference>
<proteinExistence type="predicted"/>
<sequence length="159" mass="17957">MTNENLDVSLDHLAGFDLRAFRHIGPYAQKAAGFAQLLSCLPPDWRTRGWGPVVGLYLSDPTRTPPSQQIYLAGCAVPHDTGEVAGLEPWCQRPCHCAVHRHVGPYDQIPDKFRSLYDRELRRLQVWPDLAPPFEIYHDDPEHTAPAALRTDLCIPLRP</sequence>
<reference evidence="2" key="1">
    <citation type="journal article" date="2021" name="Environ. Microbiol.">
        <title>Cryptic niche differentiation of novel sediment ecotypes of Rugeria pomeroyi correlates with nitrate respiration.</title>
        <authorList>
            <person name="Lin X."/>
            <person name="McNichol J."/>
            <person name="Chu X."/>
            <person name="Qian Y."/>
            <person name="Luo H."/>
        </authorList>
    </citation>
    <scope>NUCLEOTIDE SEQUENCE</scope>
    <source>
        <strain evidence="2">SZCCDBB064</strain>
    </source>
</reference>
<dbReference type="EMBL" id="JAGQAF010000012">
    <property type="protein sequence ID" value="MCE8539347.1"/>
    <property type="molecule type" value="Genomic_DNA"/>
</dbReference>
<organism evidence="2 3">
    <name type="scientific">Ruegeria pomeroyi</name>
    <dbReference type="NCBI Taxonomy" id="89184"/>
    <lineage>
        <taxon>Bacteria</taxon>
        <taxon>Pseudomonadati</taxon>
        <taxon>Pseudomonadota</taxon>
        <taxon>Alphaproteobacteria</taxon>
        <taxon>Rhodobacterales</taxon>
        <taxon>Roseobacteraceae</taxon>
        <taxon>Ruegeria</taxon>
    </lineage>
</organism>
<evidence type="ECO:0000259" key="1">
    <source>
        <dbReference type="SMART" id="SM00871"/>
    </source>
</evidence>
<dbReference type="AlphaFoldDB" id="A0A9Q3WPU0"/>
<dbReference type="Gene3D" id="3.20.80.10">
    <property type="entry name" value="Regulatory factor, effector binding domain"/>
    <property type="match status" value="1"/>
</dbReference>
<name>A0A9Q3WPU0_9RHOB</name>